<proteinExistence type="predicted"/>
<dbReference type="RefSeq" id="WP_034079723.1">
    <property type="nucleotide sequence ID" value="NZ_CP027169.1"/>
</dbReference>
<name>A0A2R3IMZ2_9PSED</name>
<dbReference type="EMBL" id="CP027169">
    <property type="protein sequence ID" value="AVK03292.1"/>
    <property type="molecule type" value="Genomic_DNA"/>
</dbReference>
<organism evidence="1 2">
    <name type="scientific">Pseudomonas paraeruginosa</name>
    <dbReference type="NCBI Taxonomy" id="2994495"/>
    <lineage>
        <taxon>Bacteria</taxon>
        <taxon>Pseudomonadati</taxon>
        <taxon>Pseudomonadota</taxon>
        <taxon>Gammaproteobacteria</taxon>
        <taxon>Pseudomonadales</taxon>
        <taxon>Pseudomonadaceae</taxon>
        <taxon>Pseudomonas</taxon>
    </lineage>
</organism>
<sequence length="120" mass="12938">MSRLGLRLLALSLVLLVGALLGGGVTARHYRPQLDEAQRQLAATRTASDQLQMLLDEQQRTLSALRTSAEVRAKEATQALDDARAQAAEQYAAAVRLLQARDAGEDCQAARAAIDRELGL</sequence>
<reference evidence="1 2" key="1">
    <citation type="submission" date="2018-02" db="EMBL/GenBank/DDBJ databases">
        <title>FDA/CDC Antimicrobial Resistant Isolate Bank Genome Sequencing.</title>
        <authorList>
            <person name="Benahmed F.H."/>
            <person name="Lutgring J.D."/>
            <person name="Yoo B."/>
            <person name="Machado M."/>
            <person name="Brown A."/>
            <person name="McAllister G."/>
            <person name="Perry A."/>
            <person name="Halpin A.L."/>
            <person name="Vavikolanu K."/>
            <person name="Ott S."/>
            <person name="Zhao X."/>
            <person name="Tallon L.J."/>
            <person name="Sadzewicz L."/>
            <person name="Aluvathingal J."/>
            <person name="Nadendla S."/>
            <person name="Voskania-kordi A."/>
            <person name="Simonyan V."/>
            <person name="Patel J."/>
            <person name="Shawar R.M."/>
        </authorList>
    </citation>
    <scope>NUCLEOTIDE SEQUENCE [LARGE SCALE GENOMIC DNA]</scope>
    <source>
        <strain evidence="1 2">AR_0356</strain>
    </source>
</reference>
<evidence type="ECO:0000313" key="1">
    <source>
        <dbReference type="EMBL" id="AVK03292.1"/>
    </source>
</evidence>
<gene>
    <name evidence="1" type="ORF">CSB93_1934</name>
</gene>
<protein>
    <submittedName>
        <fullName evidence="1">Uncharacterized protein</fullName>
    </submittedName>
</protein>
<dbReference type="Proteomes" id="UP000238390">
    <property type="component" value="Chromosome"/>
</dbReference>
<keyword evidence="2" id="KW-1185">Reference proteome</keyword>
<evidence type="ECO:0000313" key="2">
    <source>
        <dbReference type="Proteomes" id="UP000238390"/>
    </source>
</evidence>
<dbReference type="AlphaFoldDB" id="A0A2R3IMZ2"/>
<accession>A0A2R3IMZ2</accession>